<keyword evidence="1" id="KW-0479">Metal-binding</keyword>
<sequence length="217" mass="22486">MDEGALREELCRTGRLCWERGLVGAAEGNLSARLADGRILCSPSGASKGHLDPANLTIVDESGARVSGPKPSSELGLHLCLYGERPDCRAVVHAHPPTATAFALAGVSIPDDVLPEGVFVLGPVALAPFAFPGSEEVAAKVRPFARGHDAILLANHGAVTIGGSLEEAYFRMETLERVAVVVAGALALGKVNPLPADAVARLRALRQRISGGDSGTE</sequence>
<dbReference type="KEGG" id="npy:NPRO_22220"/>
<dbReference type="InterPro" id="IPR036409">
    <property type="entry name" value="Aldolase_II/adducin_N_sf"/>
</dbReference>
<evidence type="ECO:0000256" key="1">
    <source>
        <dbReference type="ARBA" id="ARBA00022723"/>
    </source>
</evidence>
<reference evidence="4" key="1">
    <citation type="journal article" name="DNA Res.">
        <title>The physiological potential of anammox bacteria as revealed by their core genome structure.</title>
        <authorList>
            <person name="Okubo T."/>
            <person name="Toyoda A."/>
            <person name="Fukuhara K."/>
            <person name="Uchiyama I."/>
            <person name="Harigaya Y."/>
            <person name="Kuroiwa M."/>
            <person name="Suzuki T."/>
            <person name="Murakami Y."/>
            <person name="Suwa Y."/>
            <person name="Takami H."/>
        </authorList>
    </citation>
    <scope>NUCLEOTIDE SEQUENCE</scope>
    <source>
        <strain evidence="4">317325-2</strain>
    </source>
</reference>
<dbReference type="InterPro" id="IPR001303">
    <property type="entry name" value="Aldolase_II/adducin_N"/>
</dbReference>
<accession>A0A809S630</accession>
<feature type="domain" description="Class II aldolase/adducin N-terminal" evidence="3">
    <location>
        <begin position="8"/>
        <end position="183"/>
    </location>
</feature>
<dbReference type="SMART" id="SM01007">
    <property type="entry name" value="Aldolase_II"/>
    <property type="match status" value="1"/>
</dbReference>
<keyword evidence="2" id="KW-0456">Lyase</keyword>
<dbReference type="EMBL" id="AP021858">
    <property type="protein sequence ID" value="BBO24627.1"/>
    <property type="molecule type" value="Genomic_DNA"/>
</dbReference>
<dbReference type="GO" id="GO:0019323">
    <property type="term" value="P:pentose catabolic process"/>
    <property type="evidence" value="ECO:0007669"/>
    <property type="project" value="TreeGrafter"/>
</dbReference>
<protein>
    <submittedName>
        <fullName evidence="4">Class II aldolase family protein</fullName>
    </submittedName>
</protein>
<evidence type="ECO:0000313" key="4">
    <source>
        <dbReference type="EMBL" id="BBO24627.1"/>
    </source>
</evidence>
<dbReference type="GO" id="GO:0005829">
    <property type="term" value="C:cytosol"/>
    <property type="evidence" value="ECO:0007669"/>
    <property type="project" value="TreeGrafter"/>
</dbReference>
<gene>
    <name evidence="4" type="ORF">NPRO_22220</name>
</gene>
<evidence type="ECO:0000259" key="3">
    <source>
        <dbReference type="SMART" id="SM01007"/>
    </source>
</evidence>
<dbReference type="Pfam" id="PF00596">
    <property type="entry name" value="Aldolase_II"/>
    <property type="match status" value="1"/>
</dbReference>
<name>A0A809S630_9BACT</name>
<evidence type="ECO:0000256" key="2">
    <source>
        <dbReference type="ARBA" id="ARBA00023239"/>
    </source>
</evidence>
<dbReference type="SUPFAM" id="SSF53639">
    <property type="entry name" value="AraD/HMP-PK domain-like"/>
    <property type="match status" value="1"/>
</dbReference>
<proteinExistence type="predicted"/>
<dbReference type="GO" id="GO:0016832">
    <property type="term" value="F:aldehyde-lyase activity"/>
    <property type="evidence" value="ECO:0007669"/>
    <property type="project" value="TreeGrafter"/>
</dbReference>
<dbReference type="InterPro" id="IPR050197">
    <property type="entry name" value="Aldolase_class_II_sugar_metab"/>
</dbReference>
<dbReference type="GO" id="GO:0046872">
    <property type="term" value="F:metal ion binding"/>
    <property type="evidence" value="ECO:0007669"/>
    <property type="project" value="UniProtKB-KW"/>
</dbReference>
<dbReference type="PANTHER" id="PTHR22789:SF0">
    <property type="entry name" value="3-OXO-TETRONATE 4-PHOSPHATE DECARBOXYLASE-RELATED"/>
    <property type="match status" value="1"/>
</dbReference>
<evidence type="ECO:0000313" key="5">
    <source>
        <dbReference type="Proteomes" id="UP000662873"/>
    </source>
</evidence>
<dbReference type="PANTHER" id="PTHR22789">
    <property type="entry name" value="FUCULOSE PHOSPHATE ALDOLASE"/>
    <property type="match status" value="1"/>
</dbReference>
<dbReference type="Proteomes" id="UP000662873">
    <property type="component" value="Chromosome"/>
</dbReference>
<dbReference type="Gene3D" id="3.40.225.10">
    <property type="entry name" value="Class II aldolase/adducin N-terminal domain"/>
    <property type="match status" value="1"/>
</dbReference>
<organism evidence="4 5">
    <name type="scientific">Candidatus Nitrosymbiomonas proteolyticus</name>
    <dbReference type="NCBI Taxonomy" id="2608984"/>
    <lineage>
        <taxon>Bacteria</taxon>
        <taxon>Bacillati</taxon>
        <taxon>Armatimonadota</taxon>
        <taxon>Armatimonadota incertae sedis</taxon>
        <taxon>Candidatus Nitrosymbiomonas</taxon>
    </lineage>
</organism>
<dbReference type="AlphaFoldDB" id="A0A809S630"/>